<dbReference type="SUPFAM" id="SSF57924">
    <property type="entry name" value="Inhibitor of apoptosis (IAP) repeat"/>
    <property type="match status" value="2"/>
</dbReference>
<protein>
    <submittedName>
        <fullName evidence="4">Uncharacterized protein</fullName>
    </submittedName>
</protein>
<dbReference type="GO" id="GO:0046872">
    <property type="term" value="F:metal ion binding"/>
    <property type="evidence" value="ECO:0007669"/>
    <property type="project" value="UniProtKB-KW"/>
</dbReference>
<feature type="compositionally biased region" description="Basic and acidic residues" evidence="3">
    <location>
        <begin position="317"/>
        <end position="326"/>
    </location>
</feature>
<feature type="compositionally biased region" description="Gly residues" evidence="3">
    <location>
        <begin position="328"/>
        <end position="340"/>
    </location>
</feature>
<dbReference type="EMBL" id="HE681722">
    <property type="protein sequence ID" value="CCG23189.1"/>
    <property type="molecule type" value="Genomic_DNA"/>
</dbReference>
<feature type="compositionally biased region" description="Polar residues" evidence="3">
    <location>
        <begin position="579"/>
        <end position="588"/>
    </location>
</feature>
<evidence type="ECO:0000256" key="1">
    <source>
        <dbReference type="ARBA" id="ARBA00022723"/>
    </source>
</evidence>
<dbReference type="Pfam" id="PF00653">
    <property type="entry name" value="BIR"/>
    <property type="match status" value="2"/>
</dbReference>
<dbReference type="HOGENOM" id="CLU_263316_0_0_1"/>
<feature type="region of interest" description="Disordered" evidence="3">
    <location>
        <begin position="862"/>
        <end position="881"/>
    </location>
</feature>
<feature type="region of interest" description="Disordered" evidence="3">
    <location>
        <begin position="516"/>
        <end position="541"/>
    </location>
</feature>
<dbReference type="PROSITE" id="PS50143">
    <property type="entry name" value="BIR_REPEAT_2"/>
    <property type="match status" value="2"/>
</dbReference>
<keyword evidence="1" id="KW-0479">Metal-binding</keyword>
<name>H8X596_CANO9</name>
<dbReference type="CDD" id="cd00022">
    <property type="entry name" value="BIR"/>
    <property type="match status" value="1"/>
</dbReference>
<feature type="compositionally biased region" description="Basic and acidic residues" evidence="3">
    <location>
        <begin position="589"/>
        <end position="600"/>
    </location>
</feature>
<evidence type="ECO:0000313" key="5">
    <source>
        <dbReference type="Proteomes" id="UP000005018"/>
    </source>
</evidence>
<dbReference type="PANTHER" id="PTHR46771">
    <property type="entry name" value="DETERIN"/>
    <property type="match status" value="1"/>
</dbReference>
<dbReference type="Gene3D" id="1.10.1170.10">
    <property type="entry name" value="Inhibitor Of Apoptosis Protein (2mihbC-IAP-1), Chain A"/>
    <property type="match status" value="2"/>
</dbReference>
<organism evidence="4 5">
    <name type="scientific">Candida orthopsilosis (strain 90-125)</name>
    <name type="common">Yeast</name>
    <dbReference type="NCBI Taxonomy" id="1136231"/>
    <lineage>
        <taxon>Eukaryota</taxon>
        <taxon>Fungi</taxon>
        <taxon>Dikarya</taxon>
        <taxon>Ascomycota</taxon>
        <taxon>Saccharomycotina</taxon>
        <taxon>Pichiomycetes</taxon>
        <taxon>Debaryomycetaceae</taxon>
        <taxon>Candida/Lodderomyces clade</taxon>
        <taxon>Candida</taxon>
    </lineage>
</organism>
<keyword evidence="5" id="KW-1185">Reference proteome</keyword>
<dbReference type="InterPro" id="IPR051190">
    <property type="entry name" value="Baculoviral_IAP"/>
</dbReference>
<feature type="compositionally biased region" description="Acidic residues" evidence="3">
    <location>
        <begin position="395"/>
        <end position="408"/>
    </location>
</feature>
<dbReference type="KEGG" id="cot:CORT_0D03470"/>
<feature type="region of interest" description="Disordered" evidence="3">
    <location>
        <begin position="302"/>
        <end position="472"/>
    </location>
</feature>
<feature type="region of interest" description="Disordered" evidence="3">
    <location>
        <begin position="906"/>
        <end position="929"/>
    </location>
</feature>
<dbReference type="OrthoDB" id="2196114at2759"/>
<dbReference type="RefSeq" id="XP_003869325.1">
    <property type="nucleotide sequence ID" value="XM_003869276.1"/>
</dbReference>
<reference evidence="4 5" key="1">
    <citation type="journal article" date="2012" name="PLoS ONE">
        <title>Sequence and analysis of the genome of the pathogenic yeast Candida orthopsilosis.</title>
        <authorList>
            <person name="Riccombeni A."/>
            <person name="Vidanes G."/>
            <person name="Proux-Wera E."/>
            <person name="Wolfe K.H."/>
            <person name="Butler G."/>
        </authorList>
    </citation>
    <scope>NUCLEOTIDE SEQUENCE [LARGE SCALE GENOMIC DNA]</scope>
    <source>
        <strain evidence="4 5">Co 90-125</strain>
    </source>
</reference>
<dbReference type="InterPro" id="IPR001370">
    <property type="entry name" value="BIR_rpt"/>
</dbReference>
<feature type="compositionally biased region" description="Basic and acidic residues" evidence="3">
    <location>
        <begin position="569"/>
        <end position="578"/>
    </location>
</feature>
<feature type="region of interest" description="Disordered" evidence="3">
    <location>
        <begin position="760"/>
        <end position="782"/>
    </location>
</feature>
<dbReference type="PANTHER" id="PTHR46771:SF5">
    <property type="entry name" value="DETERIN"/>
    <property type="match status" value="1"/>
</dbReference>
<gene>
    <name evidence="4" type="ORF">CORT_0D03470</name>
</gene>
<feature type="compositionally biased region" description="Basic and acidic residues" evidence="3">
    <location>
        <begin position="416"/>
        <end position="457"/>
    </location>
</feature>
<evidence type="ECO:0000256" key="2">
    <source>
        <dbReference type="ARBA" id="ARBA00022833"/>
    </source>
</evidence>
<dbReference type="Proteomes" id="UP000005018">
    <property type="component" value="Chromosome 4"/>
</dbReference>
<dbReference type="GeneID" id="14540057"/>
<keyword evidence="2" id="KW-0862">Zinc</keyword>
<evidence type="ECO:0000256" key="3">
    <source>
        <dbReference type="SAM" id="MobiDB-lite"/>
    </source>
</evidence>
<accession>H8X596</accession>
<evidence type="ECO:0000313" key="4">
    <source>
        <dbReference type="EMBL" id="CCG23189.1"/>
    </source>
</evidence>
<proteinExistence type="predicted"/>
<feature type="compositionally biased region" description="Polar residues" evidence="3">
    <location>
        <begin position="766"/>
        <end position="782"/>
    </location>
</feature>
<dbReference type="AlphaFoldDB" id="H8X596"/>
<dbReference type="SMART" id="SM00238">
    <property type="entry name" value="BIR"/>
    <property type="match status" value="2"/>
</dbReference>
<feature type="compositionally biased region" description="Basic and acidic residues" evidence="3">
    <location>
        <begin position="862"/>
        <end position="874"/>
    </location>
</feature>
<sequence>MNDDSMIYIDNRINTFKYPVAIDGKKYTWNDIIDFHDNKELVEAGFYYSPIKRTTNRITCAYCQKSTTVKKNSSVKEIVSDHSKCSIRCPMACLLNLYNSCCGLLDDEIKKCWAKSKFRDPFNQDSVKLRANFFKNFPLDDTDYRPNSKSLSEAGFIYSPRYFGDDRVVCAYCHCALDSWDQQDDPIEEHLSNNSSYCYFLDKYVERKQGESKHAEKSLFDESLHLDEYDYDIARGDIEENREEPPLTKQDADRGNDSKPKQSFHERTYVKEDPNLKYWKKLPDEDLLQEFIQVSKHANGETGAGAVETKSTNAHIINDKQDDRSEGGNVGDKNGGGTPGAGNLPDIDNGEKDFGHPDSNNEMPMDDINSIEMVEPDQKDSIVKSSNESAHKEDEDSIDSNSNDDYDPTSDSFEPSNDRDESIIEFKPKKTKKETLQEDRIEKKFMLQPDEPKKRSGESLSPTRRKKMIKRTTAVPVFEDSSIDQDYDEAHIAKLEKNIVKQSMFLPMEDKSFEQPEVFTSPMRMSPTKLPESAKKTDSIKPSIFDSSCDITNEDLRKSKLAEVYSVNGRKEDSKVSSDETNSLGSMNSKDKKASVHDTHTDVRPEVEANAITKDEPHRTNQVQLEIKTIQASNTVNNSLTDVKLMNGNDNSLEGVDNLGAEADVKDEEFMTEKVQKSSFSRESFIQQQAKGPKNSHVSHENKIIEHEFIGGNVFQRSVTHPESLHDNDSESDYSDYLNEINEMDKHFEIEDNVKEKTIKAESKQADTSSLEQDTGDASGQLNWEQSSKNVANILGSPDKVLIKSVKEESQQINETTKPSSIETLEVNKMLRSNTGTSQPHDGSLSDHHLDVNALERILTPELDHSSADAKTSTEKAPSTDALNESKLVINDFMHETRKESTRVISANDQLSESEGTNDTSNSTGPLAMDSFLNDENDNAAEGTQSIAALEWEAKSMQQFVQQMQDLDNSSKELKMLAGSKYDLHNDLDGDLTRFIAEMPEEEEQMTIEQWLEHCAINCKDIVAQSMKEMNQYILDEYDRAIKTLESLEES</sequence>
<feature type="compositionally biased region" description="Polar residues" evidence="3">
    <location>
        <begin position="906"/>
        <end position="925"/>
    </location>
</feature>
<feature type="region of interest" description="Disordered" evidence="3">
    <location>
        <begin position="568"/>
        <end position="600"/>
    </location>
</feature>
<dbReference type="eggNOG" id="KOG1101">
    <property type="taxonomic scope" value="Eukaryota"/>
</dbReference>
<feature type="region of interest" description="Disordered" evidence="3">
    <location>
        <begin position="236"/>
        <end position="269"/>
    </location>
</feature>